<dbReference type="InterPro" id="IPR044855">
    <property type="entry name" value="CoA-Trfase_III_dom3_sf"/>
</dbReference>
<dbReference type="EMBL" id="JBHUHD010000001">
    <property type="protein sequence ID" value="MFD2142940.1"/>
    <property type="molecule type" value="Genomic_DNA"/>
</dbReference>
<proteinExistence type="predicted"/>
<comment type="caution">
    <text evidence="1">The sequence shown here is derived from an EMBL/GenBank/DDBJ whole genome shotgun (WGS) entry which is preliminary data.</text>
</comment>
<sequence length="369" mass="39021">MPADLLAGIRVVEIGQYIPAPFAGLALADLGAEVVKIEPPSGDPMRRFGETRAGGVSAAYTALNGGKRIIRPDLKTPAVQQQVRALVAAADVLLESFRPGVLDRLGLGRQALAEANPRLVHCALSGFGQNGPLSRKAAHDLNYMAAGGGLAGSGTTERPVITRPPVSDYAGGQQAALSIAAALFRRERTGRGAYIDIAMADVVLSWQAADLAESASPIAPARGADLIGGGAAGYNIYRAACGGFVTLAALEARFWQVFCHAVRRADLIDRQADPLPQTALIAELAALFAKHTALEWEDRLGALDCCFQRVLTPAEALLFPQFLAREILDGPDGDMPGVRYPAWIDGAPARSRREPWRDADLGQVLSGWS</sequence>
<protein>
    <submittedName>
        <fullName evidence="1">CaiB/BaiF CoA transferase family protein</fullName>
    </submittedName>
</protein>
<dbReference type="Gene3D" id="3.30.1540.10">
    <property type="entry name" value="formyl-coa transferase, domain 3"/>
    <property type="match status" value="1"/>
</dbReference>
<evidence type="ECO:0000313" key="2">
    <source>
        <dbReference type="Proteomes" id="UP001597299"/>
    </source>
</evidence>
<keyword evidence="1" id="KW-0808">Transferase</keyword>
<dbReference type="Proteomes" id="UP001597299">
    <property type="component" value="Unassembled WGS sequence"/>
</dbReference>
<dbReference type="Gene3D" id="3.40.50.10540">
    <property type="entry name" value="Crotonobetainyl-coa:carnitine coa-transferase, domain 1"/>
    <property type="match status" value="1"/>
</dbReference>
<dbReference type="InterPro" id="IPR003673">
    <property type="entry name" value="CoA-Trfase_fam_III"/>
</dbReference>
<dbReference type="PANTHER" id="PTHR48228">
    <property type="entry name" value="SUCCINYL-COA--D-CITRAMALATE COA-TRANSFERASE"/>
    <property type="match status" value="1"/>
</dbReference>
<name>A0ABW4Z2V7_9HYPH</name>
<dbReference type="SUPFAM" id="SSF89796">
    <property type="entry name" value="CoA-transferase family III (CaiB/BaiF)"/>
    <property type="match status" value="1"/>
</dbReference>
<dbReference type="Pfam" id="PF02515">
    <property type="entry name" value="CoA_transf_3"/>
    <property type="match status" value="1"/>
</dbReference>
<evidence type="ECO:0000313" key="1">
    <source>
        <dbReference type="EMBL" id="MFD2142940.1"/>
    </source>
</evidence>
<dbReference type="GO" id="GO:0016740">
    <property type="term" value="F:transferase activity"/>
    <property type="evidence" value="ECO:0007669"/>
    <property type="project" value="UniProtKB-KW"/>
</dbReference>
<organism evidence="1 2">
    <name type="scientific">Ancylobacter oerskovii</name>
    <dbReference type="NCBI Taxonomy" id="459519"/>
    <lineage>
        <taxon>Bacteria</taxon>
        <taxon>Pseudomonadati</taxon>
        <taxon>Pseudomonadota</taxon>
        <taxon>Alphaproteobacteria</taxon>
        <taxon>Hyphomicrobiales</taxon>
        <taxon>Xanthobacteraceae</taxon>
        <taxon>Ancylobacter</taxon>
    </lineage>
</organism>
<dbReference type="InterPro" id="IPR023606">
    <property type="entry name" value="CoA-Trfase_III_dom_1_sf"/>
</dbReference>
<gene>
    <name evidence="1" type="ORF">ACFSNC_21235</name>
</gene>
<dbReference type="InterPro" id="IPR050509">
    <property type="entry name" value="CoA-transferase_III"/>
</dbReference>
<dbReference type="PANTHER" id="PTHR48228:SF5">
    <property type="entry name" value="ALPHA-METHYLACYL-COA RACEMASE"/>
    <property type="match status" value="1"/>
</dbReference>
<dbReference type="RefSeq" id="WP_213356093.1">
    <property type="nucleotide sequence ID" value="NZ_JAHBGB010000044.1"/>
</dbReference>
<keyword evidence="2" id="KW-1185">Reference proteome</keyword>
<accession>A0ABW4Z2V7</accession>
<reference evidence="2" key="1">
    <citation type="journal article" date="2019" name="Int. J. Syst. Evol. Microbiol.">
        <title>The Global Catalogue of Microorganisms (GCM) 10K type strain sequencing project: providing services to taxonomists for standard genome sequencing and annotation.</title>
        <authorList>
            <consortium name="The Broad Institute Genomics Platform"/>
            <consortium name="The Broad Institute Genome Sequencing Center for Infectious Disease"/>
            <person name="Wu L."/>
            <person name="Ma J."/>
        </authorList>
    </citation>
    <scope>NUCLEOTIDE SEQUENCE [LARGE SCALE GENOMIC DNA]</scope>
    <source>
        <strain evidence="2">CCM 7435</strain>
    </source>
</reference>